<reference evidence="2" key="1">
    <citation type="submission" date="2017-12" db="EMBL/GenBank/DDBJ databases">
        <title>Sequencing the genomes of 1000 Actinobacteria strains.</title>
        <authorList>
            <person name="Klenk H.-P."/>
        </authorList>
    </citation>
    <scope>NUCLEOTIDE SEQUENCE [LARGE SCALE GENOMIC DNA]</scope>
    <source>
        <strain evidence="2">DSM 44228</strain>
    </source>
</reference>
<dbReference type="SUPFAM" id="SSF53335">
    <property type="entry name" value="S-adenosyl-L-methionine-dependent methyltransferases"/>
    <property type="match status" value="1"/>
</dbReference>
<proteinExistence type="predicted"/>
<keyword evidence="3" id="KW-1185">Reference proteome</keyword>
<dbReference type="EMBL" id="PJNB01000001">
    <property type="protein sequence ID" value="PKW13618.1"/>
    <property type="molecule type" value="Genomic_DNA"/>
</dbReference>
<protein>
    <submittedName>
        <fullName evidence="2">Ubiquinone/menaquinone biosynthesis C-methylase UbiE</fullName>
    </submittedName>
</protein>
<dbReference type="OrthoDB" id="9810615at2"/>
<dbReference type="AlphaFoldDB" id="A0A2N3XSF6"/>
<organism evidence="2 3">
    <name type="scientific">Saccharopolyspora spinosa</name>
    <dbReference type="NCBI Taxonomy" id="60894"/>
    <lineage>
        <taxon>Bacteria</taxon>
        <taxon>Bacillati</taxon>
        <taxon>Actinomycetota</taxon>
        <taxon>Actinomycetes</taxon>
        <taxon>Pseudonocardiales</taxon>
        <taxon>Pseudonocardiaceae</taxon>
        <taxon>Saccharopolyspora</taxon>
    </lineage>
</organism>
<dbReference type="RefSeq" id="WP_010313467.1">
    <property type="nucleotide sequence ID" value="NZ_CP061007.1"/>
</dbReference>
<gene>
    <name evidence="2" type="ORF">A8926_1159</name>
</gene>
<evidence type="ECO:0000313" key="3">
    <source>
        <dbReference type="Proteomes" id="UP000233786"/>
    </source>
</evidence>
<keyword evidence="2" id="KW-0830">Ubiquinone</keyword>
<accession>A0A2N3XSF6</accession>
<dbReference type="InterPro" id="IPR029063">
    <property type="entry name" value="SAM-dependent_MTases_sf"/>
</dbReference>
<dbReference type="STRING" id="994479.GCA_000194155_06547"/>
<feature type="domain" description="Methyltransferase type 11" evidence="1">
    <location>
        <begin position="49"/>
        <end position="147"/>
    </location>
</feature>
<dbReference type="Pfam" id="PF08241">
    <property type="entry name" value="Methyltransf_11"/>
    <property type="match status" value="1"/>
</dbReference>
<name>A0A2N3XSF6_SACSN</name>
<dbReference type="Gene3D" id="3.40.50.150">
    <property type="entry name" value="Vaccinia Virus protein VP39"/>
    <property type="match status" value="1"/>
</dbReference>
<dbReference type="PANTHER" id="PTHR43591">
    <property type="entry name" value="METHYLTRANSFERASE"/>
    <property type="match status" value="1"/>
</dbReference>
<dbReference type="CDD" id="cd02440">
    <property type="entry name" value="AdoMet_MTases"/>
    <property type="match status" value="1"/>
</dbReference>
<dbReference type="Proteomes" id="UP000233786">
    <property type="component" value="Unassembled WGS sequence"/>
</dbReference>
<evidence type="ECO:0000313" key="2">
    <source>
        <dbReference type="EMBL" id="PKW13618.1"/>
    </source>
</evidence>
<comment type="caution">
    <text evidence="2">The sequence shown here is derived from an EMBL/GenBank/DDBJ whole genome shotgun (WGS) entry which is preliminary data.</text>
</comment>
<dbReference type="GO" id="GO:0032259">
    <property type="term" value="P:methylation"/>
    <property type="evidence" value="ECO:0007669"/>
    <property type="project" value="UniProtKB-KW"/>
</dbReference>
<sequence>MEDFETAISAYYRLDPERDRLSTWGLLEALRTTELLDRFLPTPPAVVHDVGGARGAYALPLARNGYQVHLIDAWQPHVEAAAAASREQADAPLSSANVGDARELPFDNGSADAVLLFGPLYHLLEREDRVLALREARRVLRPGGILLAAAVSRYASTFDGIQSGDISDPEFEELVVGDVRDGVHRNIDPEKHPNWFTLTFFHRPAELRDEVAEAGFADVELLAIESAGAYTTDPERLAEASHRDAVLRAIRRVEAVPELLGASPHIMAIARRR</sequence>
<dbReference type="GO" id="GO:0008757">
    <property type="term" value="F:S-adenosylmethionine-dependent methyltransferase activity"/>
    <property type="evidence" value="ECO:0007669"/>
    <property type="project" value="InterPro"/>
</dbReference>
<dbReference type="InterPro" id="IPR013216">
    <property type="entry name" value="Methyltransf_11"/>
</dbReference>
<evidence type="ECO:0000259" key="1">
    <source>
        <dbReference type="Pfam" id="PF08241"/>
    </source>
</evidence>